<feature type="domain" description="Helicase ATP-binding" evidence="7">
    <location>
        <begin position="58"/>
        <end position="229"/>
    </location>
</feature>
<comment type="similarity">
    <text evidence="1">Belongs to the helicase family. RecQ subfamily.</text>
</comment>
<evidence type="ECO:0000256" key="6">
    <source>
        <dbReference type="ARBA" id="ARBA00034808"/>
    </source>
</evidence>
<sequence length="289" mass="32045">MAPVSPPVSRSAKILNAACTTAARDLKYDSTLTWVKICEEFEMRTGGKKPYGWQMDVAEAIITGLDCVIVVGTGAGKTMLFIMPLLVNPKKHIIIFPLDALEHNQSKTFRLLGLTAVPVNGQTYSPALQKALEEWKYQVILTLPEMCLKHNSFRGLISNPKFANHIAAIVIDEAHCISQWGDKFCEEYSKLGTLRAFVPSHIPVLVMSATMPPSVLSEVCSMMHIDMAKAYHLNLGVDHPNITWEMRHMKAGKSDLDALQFILPQSCGGEGDKDTFKQTCISVPNLPFW</sequence>
<dbReference type="GO" id="GO:0005694">
    <property type="term" value="C:chromosome"/>
    <property type="evidence" value="ECO:0007669"/>
    <property type="project" value="TreeGrafter"/>
</dbReference>
<dbReference type="GO" id="GO:0016787">
    <property type="term" value="F:hydrolase activity"/>
    <property type="evidence" value="ECO:0007669"/>
    <property type="project" value="UniProtKB-KW"/>
</dbReference>
<dbReference type="AlphaFoldDB" id="A0A0C2ZD57"/>
<evidence type="ECO:0000313" key="9">
    <source>
        <dbReference type="Proteomes" id="UP000053989"/>
    </source>
</evidence>
<dbReference type="InterPro" id="IPR027417">
    <property type="entry name" value="P-loop_NTPase"/>
</dbReference>
<dbReference type="PANTHER" id="PTHR13710:SF105">
    <property type="entry name" value="ATP-DEPENDENT DNA HELICASE Q1"/>
    <property type="match status" value="1"/>
</dbReference>
<accession>A0A0C2ZD57</accession>
<dbReference type="Proteomes" id="UP000053989">
    <property type="component" value="Unassembled WGS sequence"/>
</dbReference>
<dbReference type="PROSITE" id="PS00690">
    <property type="entry name" value="DEAH_ATP_HELICASE"/>
    <property type="match status" value="1"/>
</dbReference>
<evidence type="ECO:0000256" key="5">
    <source>
        <dbReference type="ARBA" id="ARBA00034617"/>
    </source>
</evidence>
<evidence type="ECO:0000256" key="4">
    <source>
        <dbReference type="ARBA" id="ARBA00023235"/>
    </source>
</evidence>
<dbReference type="InterPro" id="IPR002464">
    <property type="entry name" value="DNA/RNA_helicase_DEAH_CS"/>
</dbReference>
<comment type="catalytic activity">
    <reaction evidence="5">
        <text>Couples ATP hydrolysis with the unwinding of duplex DNA by translocating in the 3'-5' direction.</text>
        <dbReference type="EC" id="5.6.2.4"/>
    </reaction>
</comment>
<evidence type="ECO:0000259" key="7">
    <source>
        <dbReference type="PROSITE" id="PS51192"/>
    </source>
</evidence>
<evidence type="ECO:0000256" key="1">
    <source>
        <dbReference type="ARBA" id="ARBA00005446"/>
    </source>
</evidence>
<dbReference type="EC" id="5.6.2.4" evidence="6"/>
<gene>
    <name evidence="8" type="ORF">SCLCIDRAFT_144481</name>
</gene>
<protein>
    <recommendedName>
        <fullName evidence="6">DNA 3'-5' helicase</fullName>
        <ecNumber evidence="6">5.6.2.4</ecNumber>
    </recommendedName>
</protein>
<keyword evidence="2" id="KW-0378">Hydrolase</keyword>
<keyword evidence="4" id="KW-0413">Isomerase</keyword>
<dbReference type="STRING" id="1036808.A0A0C2ZD57"/>
<dbReference type="SUPFAM" id="SSF52540">
    <property type="entry name" value="P-loop containing nucleoside triphosphate hydrolases"/>
    <property type="match status" value="1"/>
</dbReference>
<keyword evidence="9" id="KW-1185">Reference proteome</keyword>
<dbReference type="InParanoid" id="A0A0C2ZD57"/>
<dbReference type="GO" id="GO:0009378">
    <property type="term" value="F:four-way junction helicase activity"/>
    <property type="evidence" value="ECO:0007669"/>
    <property type="project" value="TreeGrafter"/>
</dbReference>
<dbReference type="Pfam" id="PF00270">
    <property type="entry name" value="DEAD"/>
    <property type="match status" value="1"/>
</dbReference>
<dbReference type="GO" id="GO:0043138">
    <property type="term" value="F:3'-5' DNA helicase activity"/>
    <property type="evidence" value="ECO:0007669"/>
    <property type="project" value="UniProtKB-EC"/>
</dbReference>
<dbReference type="OrthoDB" id="2682618at2759"/>
<dbReference type="InterPro" id="IPR014001">
    <property type="entry name" value="Helicase_ATP-bd"/>
</dbReference>
<dbReference type="EMBL" id="KN822309">
    <property type="protein sequence ID" value="KIM50917.1"/>
    <property type="molecule type" value="Genomic_DNA"/>
</dbReference>
<proteinExistence type="inferred from homology"/>
<evidence type="ECO:0000256" key="2">
    <source>
        <dbReference type="ARBA" id="ARBA00022801"/>
    </source>
</evidence>
<dbReference type="GO" id="GO:0005737">
    <property type="term" value="C:cytoplasm"/>
    <property type="evidence" value="ECO:0007669"/>
    <property type="project" value="TreeGrafter"/>
</dbReference>
<dbReference type="GO" id="GO:0000724">
    <property type="term" value="P:double-strand break repair via homologous recombination"/>
    <property type="evidence" value="ECO:0007669"/>
    <property type="project" value="TreeGrafter"/>
</dbReference>
<reference evidence="8 9" key="1">
    <citation type="submission" date="2014-04" db="EMBL/GenBank/DDBJ databases">
        <authorList>
            <consortium name="DOE Joint Genome Institute"/>
            <person name="Kuo A."/>
            <person name="Kohler A."/>
            <person name="Nagy L.G."/>
            <person name="Floudas D."/>
            <person name="Copeland A."/>
            <person name="Barry K.W."/>
            <person name="Cichocki N."/>
            <person name="Veneault-Fourrey C."/>
            <person name="LaButti K."/>
            <person name="Lindquist E.A."/>
            <person name="Lipzen A."/>
            <person name="Lundell T."/>
            <person name="Morin E."/>
            <person name="Murat C."/>
            <person name="Sun H."/>
            <person name="Tunlid A."/>
            <person name="Henrissat B."/>
            <person name="Grigoriev I.V."/>
            <person name="Hibbett D.S."/>
            <person name="Martin F."/>
            <person name="Nordberg H.P."/>
            <person name="Cantor M.N."/>
            <person name="Hua S.X."/>
        </authorList>
    </citation>
    <scope>NUCLEOTIDE SEQUENCE [LARGE SCALE GENOMIC DNA]</scope>
    <source>
        <strain evidence="8 9">Foug A</strain>
    </source>
</reference>
<dbReference type="PANTHER" id="PTHR13710">
    <property type="entry name" value="DNA HELICASE RECQ FAMILY MEMBER"/>
    <property type="match status" value="1"/>
</dbReference>
<dbReference type="InterPro" id="IPR011545">
    <property type="entry name" value="DEAD/DEAH_box_helicase_dom"/>
</dbReference>
<keyword evidence="3" id="KW-0238">DNA-binding</keyword>
<dbReference type="GO" id="GO:0003677">
    <property type="term" value="F:DNA binding"/>
    <property type="evidence" value="ECO:0007669"/>
    <property type="project" value="UniProtKB-KW"/>
</dbReference>
<dbReference type="SMART" id="SM00487">
    <property type="entry name" value="DEXDc"/>
    <property type="match status" value="1"/>
</dbReference>
<dbReference type="GO" id="GO:0005524">
    <property type="term" value="F:ATP binding"/>
    <property type="evidence" value="ECO:0007669"/>
    <property type="project" value="InterPro"/>
</dbReference>
<evidence type="ECO:0000313" key="8">
    <source>
        <dbReference type="EMBL" id="KIM50917.1"/>
    </source>
</evidence>
<dbReference type="Gene3D" id="3.40.50.300">
    <property type="entry name" value="P-loop containing nucleotide triphosphate hydrolases"/>
    <property type="match status" value="1"/>
</dbReference>
<reference evidence="9" key="2">
    <citation type="submission" date="2015-01" db="EMBL/GenBank/DDBJ databases">
        <title>Evolutionary Origins and Diversification of the Mycorrhizal Mutualists.</title>
        <authorList>
            <consortium name="DOE Joint Genome Institute"/>
            <consortium name="Mycorrhizal Genomics Consortium"/>
            <person name="Kohler A."/>
            <person name="Kuo A."/>
            <person name="Nagy L.G."/>
            <person name="Floudas D."/>
            <person name="Copeland A."/>
            <person name="Barry K.W."/>
            <person name="Cichocki N."/>
            <person name="Veneault-Fourrey C."/>
            <person name="LaButti K."/>
            <person name="Lindquist E.A."/>
            <person name="Lipzen A."/>
            <person name="Lundell T."/>
            <person name="Morin E."/>
            <person name="Murat C."/>
            <person name="Riley R."/>
            <person name="Ohm R."/>
            <person name="Sun H."/>
            <person name="Tunlid A."/>
            <person name="Henrissat B."/>
            <person name="Grigoriev I.V."/>
            <person name="Hibbett D.S."/>
            <person name="Martin F."/>
        </authorList>
    </citation>
    <scope>NUCLEOTIDE SEQUENCE [LARGE SCALE GENOMIC DNA]</scope>
    <source>
        <strain evidence="9">Foug A</strain>
    </source>
</reference>
<evidence type="ECO:0000256" key="3">
    <source>
        <dbReference type="ARBA" id="ARBA00023125"/>
    </source>
</evidence>
<dbReference type="PROSITE" id="PS51192">
    <property type="entry name" value="HELICASE_ATP_BIND_1"/>
    <property type="match status" value="1"/>
</dbReference>
<name>A0A0C2ZD57_9AGAM</name>
<organism evidence="8 9">
    <name type="scientific">Scleroderma citrinum Foug A</name>
    <dbReference type="NCBI Taxonomy" id="1036808"/>
    <lineage>
        <taxon>Eukaryota</taxon>
        <taxon>Fungi</taxon>
        <taxon>Dikarya</taxon>
        <taxon>Basidiomycota</taxon>
        <taxon>Agaricomycotina</taxon>
        <taxon>Agaricomycetes</taxon>
        <taxon>Agaricomycetidae</taxon>
        <taxon>Boletales</taxon>
        <taxon>Sclerodermatineae</taxon>
        <taxon>Sclerodermataceae</taxon>
        <taxon>Scleroderma</taxon>
    </lineage>
</organism>
<dbReference type="HOGENOM" id="CLU_001103_19_6_1"/>